<feature type="region of interest" description="Disordered" evidence="13">
    <location>
        <begin position="1"/>
        <end position="23"/>
    </location>
</feature>
<dbReference type="PROSITE" id="PS00135">
    <property type="entry name" value="TRYPSIN_SER"/>
    <property type="match status" value="1"/>
</dbReference>
<dbReference type="InterPro" id="IPR001254">
    <property type="entry name" value="Trypsin_dom"/>
</dbReference>
<dbReference type="InterPro" id="IPR009003">
    <property type="entry name" value="Peptidase_S1_PA"/>
</dbReference>
<gene>
    <name evidence="18" type="ORF">CRENBAI_023935</name>
</gene>
<dbReference type="FunFam" id="4.10.400.10:FF:000065">
    <property type="entry name" value="Transmembrane protease serine 7"/>
    <property type="match status" value="1"/>
</dbReference>
<dbReference type="PROSITE" id="PS50068">
    <property type="entry name" value="LDLRA_2"/>
    <property type="match status" value="3"/>
</dbReference>
<evidence type="ECO:0000256" key="9">
    <source>
        <dbReference type="ARBA" id="ARBA00023157"/>
    </source>
</evidence>
<dbReference type="Pfam" id="PF00089">
    <property type="entry name" value="Trypsin"/>
    <property type="match status" value="1"/>
</dbReference>
<comment type="caution">
    <text evidence="11">Lacks conserved residue(s) required for the propagation of feature annotation.</text>
</comment>
<protein>
    <recommendedName>
        <fullName evidence="20">Transmembrane protease serine 7</fullName>
    </recommendedName>
</protein>
<dbReference type="SMART" id="SM00042">
    <property type="entry name" value="CUB"/>
    <property type="match status" value="2"/>
</dbReference>
<feature type="domain" description="SEA" evidence="16">
    <location>
        <begin position="100"/>
        <end position="228"/>
    </location>
</feature>
<dbReference type="FunFam" id="2.40.10.10:FF:000003">
    <property type="entry name" value="Transmembrane serine protease 3"/>
    <property type="match status" value="1"/>
</dbReference>
<dbReference type="PANTHER" id="PTHR24252:SF12">
    <property type="entry name" value="TRANSMEMBRANE SERINE PROTEASE 7"/>
    <property type="match status" value="1"/>
</dbReference>
<dbReference type="Pfam" id="PF00431">
    <property type="entry name" value="CUB"/>
    <property type="match status" value="1"/>
</dbReference>
<evidence type="ECO:0000259" key="17">
    <source>
        <dbReference type="PROSITE" id="PS50240"/>
    </source>
</evidence>
<feature type="disulfide bond" evidence="11">
    <location>
        <begin position="488"/>
        <end position="506"/>
    </location>
</feature>
<feature type="disulfide bond" evidence="11">
    <location>
        <begin position="555"/>
        <end position="567"/>
    </location>
</feature>
<keyword evidence="2 12" id="KW-0645">Protease</keyword>
<proteinExistence type="predicted"/>
<evidence type="ECO:0000256" key="14">
    <source>
        <dbReference type="SAM" id="Phobius"/>
    </source>
</evidence>
<dbReference type="PROSITE" id="PS50240">
    <property type="entry name" value="TRYPSIN_DOM"/>
    <property type="match status" value="1"/>
</dbReference>
<feature type="transmembrane region" description="Helical" evidence="14">
    <location>
        <begin position="60"/>
        <end position="93"/>
    </location>
</feature>
<dbReference type="SMART" id="SM00020">
    <property type="entry name" value="Tryp_SPc"/>
    <property type="match status" value="1"/>
</dbReference>
<accession>A0AAV9QW12</accession>
<evidence type="ECO:0000256" key="8">
    <source>
        <dbReference type="ARBA" id="ARBA00023136"/>
    </source>
</evidence>
<dbReference type="InterPro" id="IPR001314">
    <property type="entry name" value="Peptidase_S1A"/>
</dbReference>
<keyword evidence="10" id="KW-0325">Glycoprotein</keyword>
<dbReference type="PRINTS" id="PR00722">
    <property type="entry name" value="CHYMOTRYPSIN"/>
</dbReference>
<dbReference type="Gene3D" id="2.60.120.290">
    <property type="entry name" value="Spermadhesin, CUB domain"/>
    <property type="match status" value="2"/>
</dbReference>
<feature type="disulfide bond" evidence="11">
    <location>
        <begin position="481"/>
        <end position="493"/>
    </location>
</feature>
<dbReference type="Proteomes" id="UP001311232">
    <property type="component" value="Unassembled WGS sequence"/>
</dbReference>
<dbReference type="SMART" id="SM00192">
    <property type="entry name" value="LDLa"/>
    <property type="match status" value="3"/>
</dbReference>
<dbReference type="GO" id="GO:0016020">
    <property type="term" value="C:membrane"/>
    <property type="evidence" value="ECO:0007669"/>
    <property type="project" value="UniProtKB-SubCell"/>
</dbReference>
<keyword evidence="8 14" id="KW-0472">Membrane</keyword>
<feature type="disulfide bond" evidence="11">
    <location>
        <begin position="500"/>
        <end position="515"/>
    </location>
</feature>
<dbReference type="InterPro" id="IPR036364">
    <property type="entry name" value="SEA_dom_sf"/>
</dbReference>
<dbReference type="Pfam" id="PF00057">
    <property type="entry name" value="Ldl_recept_a"/>
    <property type="match status" value="2"/>
</dbReference>
<comment type="subcellular location">
    <subcellularLocation>
        <location evidence="1">Membrane</location>
        <topology evidence="1">Single-pass type II membrane protein</topology>
    </subcellularLocation>
</comment>
<evidence type="ECO:0000256" key="5">
    <source>
        <dbReference type="ARBA" id="ARBA00022825"/>
    </source>
</evidence>
<dbReference type="InterPro" id="IPR043504">
    <property type="entry name" value="Peptidase_S1_PA_chymotrypsin"/>
</dbReference>
<dbReference type="CDD" id="cd00190">
    <property type="entry name" value="Tryp_SPc"/>
    <property type="match status" value="1"/>
</dbReference>
<evidence type="ECO:0000259" key="16">
    <source>
        <dbReference type="PROSITE" id="PS50024"/>
    </source>
</evidence>
<evidence type="ECO:0000256" key="2">
    <source>
        <dbReference type="ARBA" id="ARBA00022670"/>
    </source>
</evidence>
<dbReference type="InterPro" id="IPR000859">
    <property type="entry name" value="CUB_dom"/>
</dbReference>
<keyword evidence="6" id="KW-0735">Signal-anchor</keyword>
<dbReference type="GO" id="GO:0006508">
    <property type="term" value="P:proteolysis"/>
    <property type="evidence" value="ECO:0007669"/>
    <property type="project" value="UniProtKB-KW"/>
</dbReference>
<dbReference type="PROSITE" id="PS01209">
    <property type="entry name" value="LDLRA_1"/>
    <property type="match status" value="1"/>
</dbReference>
<dbReference type="Gene3D" id="4.10.400.10">
    <property type="entry name" value="Low-density Lipoprotein Receptor"/>
    <property type="match status" value="2"/>
</dbReference>
<dbReference type="Gene3D" id="2.40.10.10">
    <property type="entry name" value="Trypsin-like serine proteases"/>
    <property type="match status" value="1"/>
</dbReference>
<dbReference type="InterPro" id="IPR035914">
    <property type="entry name" value="Sperma_CUB_dom_sf"/>
</dbReference>
<evidence type="ECO:0000256" key="7">
    <source>
        <dbReference type="ARBA" id="ARBA00022989"/>
    </source>
</evidence>
<dbReference type="InterPro" id="IPR036055">
    <property type="entry name" value="LDL_receptor-like_sf"/>
</dbReference>
<evidence type="ECO:0000256" key="1">
    <source>
        <dbReference type="ARBA" id="ARBA00004606"/>
    </source>
</evidence>
<dbReference type="AlphaFoldDB" id="A0AAV9QW12"/>
<dbReference type="GO" id="GO:0004252">
    <property type="term" value="F:serine-type endopeptidase activity"/>
    <property type="evidence" value="ECO:0007669"/>
    <property type="project" value="InterPro"/>
</dbReference>
<feature type="domain" description="Peptidase S1" evidence="17">
    <location>
        <begin position="610"/>
        <end position="844"/>
    </location>
</feature>
<dbReference type="PROSITE" id="PS01180">
    <property type="entry name" value="CUB"/>
    <property type="match status" value="2"/>
</dbReference>
<feature type="domain" description="CUB" evidence="15">
    <location>
        <begin position="246"/>
        <end position="357"/>
    </location>
</feature>
<name>A0AAV9QW12_9TELE</name>
<dbReference type="SUPFAM" id="SSF49854">
    <property type="entry name" value="Spermadhesin, CUB domain"/>
    <property type="match status" value="2"/>
</dbReference>
<dbReference type="InterPro" id="IPR002172">
    <property type="entry name" value="LDrepeatLR_classA_rpt"/>
</dbReference>
<keyword evidence="3 14" id="KW-0812">Transmembrane</keyword>
<dbReference type="InterPro" id="IPR000082">
    <property type="entry name" value="SEA_dom"/>
</dbReference>
<evidence type="ECO:0000256" key="3">
    <source>
        <dbReference type="ARBA" id="ARBA00022692"/>
    </source>
</evidence>
<evidence type="ECO:0000313" key="19">
    <source>
        <dbReference type="Proteomes" id="UP001311232"/>
    </source>
</evidence>
<feature type="disulfide bond" evidence="11">
    <location>
        <begin position="522"/>
        <end position="540"/>
    </location>
</feature>
<dbReference type="SUPFAM" id="SSF50494">
    <property type="entry name" value="Trypsin-like serine proteases"/>
    <property type="match status" value="1"/>
</dbReference>
<dbReference type="InterPro" id="IPR018114">
    <property type="entry name" value="TRYPSIN_HIS"/>
</dbReference>
<keyword evidence="19" id="KW-1185">Reference proteome</keyword>
<dbReference type="Gene3D" id="3.30.70.960">
    <property type="entry name" value="SEA domain"/>
    <property type="match status" value="1"/>
</dbReference>
<dbReference type="Gene3D" id="4.10.1220.10">
    <property type="entry name" value="EGF-type module"/>
    <property type="match status" value="1"/>
</dbReference>
<dbReference type="CDD" id="cd00112">
    <property type="entry name" value="LDLa"/>
    <property type="match status" value="2"/>
</dbReference>
<evidence type="ECO:0000256" key="6">
    <source>
        <dbReference type="ARBA" id="ARBA00022968"/>
    </source>
</evidence>
<keyword evidence="5 12" id="KW-0720">Serine protease</keyword>
<comment type="caution">
    <text evidence="18">The sequence shown here is derived from an EMBL/GenBank/DDBJ whole genome shotgun (WGS) entry which is preliminary data.</text>
</comment>
<dbReference type="PROSITE" id="PS00134">
    <property type="entry name" value="TRYPSIN_HIS"/>
    <property type="match status" value="1"/>
</dbReference>
<sequence>MGTKWKETEQTEGNDGDASQQDSASIADVSVEVATVDHTLQKLRRMYRKTRRRPKGLKRLWAYLLNVPHITIIITAVLFVVVVITWSLLWVFVFRRESYSGAYFAGMFRVANVEFIPEYRQAESHEFVSMATTIQHVVSSVYKMSSVARLYKQAVISDLSNNNKGGVLVHFWMVFIVPQLKTTAMCEQCIEAILRDSIHTSLKNRSSVGYLLGLPVDMDSILINGVQRSDYSSNTAGGGSTSDSQCVDKLYANLPEVSVPLNVYSSWGGVNCHVKLTSLAGSLIRLTVTSFLIEPTDCVNDGLTVYDALLPMRGRILHRLCAPVSSSFSIVSTSNVMLLSFRMTSGNKSFKGHFEAIAEEICMSQIETKSEPDISGQIYSPFYPSLLPPQCSCSWTFKTPNSNLGIAVQFQNYVLKQKDMKGCNDGWWKVNEVIFCGMYVGYDTVFRIPNHSPEIEFRCSSQNSAQPFQASYTSYNISQPCPEGQFLCTTGLCVKKSRLCDGVDDCQDESDEDFCSRPTVTCGTKSPPHPLLVCNGEMDCTDGADEINCTQETSCSAISYQCRSGSCILKKNAKCDDFPDCRDNSDEKDCACGRQSPFKKVGFTTGLDRIVGGVNSVEGEWPWQVSLHFAGSLYCGASVLSSDWLISAAHCFSKERLSDPRYWSAHLGMLTQGSAKHVAEIQRIVVHEYYNAYTFDYDIALLQLKKPWPPSLRPLVQPVCLPPSSHTVTDRHRCLVTGWGYRSEEDKVLPSVLQKAEVSVMSQTECKKSYGPISPRMLCAGLPSGERDACRGDSGGPLSCQASDGGRWFLIGIVSWGSGCGRPNLPGVYTRVTKFTSWIHSHIS</sequence>
<dbReference type="SUPFAM" id="SSF82671">
    <property type="entry name" value="SEA domain"/>
    <property type="match status" value="1"/>
</dbReference>
<dbReference type="InterPro" id="IPR023415">
    <property type="entry name" value="LDLR_class-A_CS"/>
</dbReference>
<evidence type="ECO:0000313" key="18">
    <source>
        <dbReference type="EMBL" id="KAK5601559.1"/>
    </source>
</evidence>
<dbReference type="PANTHER" id="PTHR24252">
    <property type="entry name" value="ACROSIN-RELATED"/>
    <property type="match status" value="1"/>
</dbReference>
<feature type="disulfide bond" evidence="11">
    <location>
        <begin position="575"/>
        <end position="590"/>
    </location>
</feature>
<evidence type="ECO:0008006" key="20">
    <source>
        <dbReference type="Google" id="ProtNLM"/>
    </source>
</evidence>
<dbReference type="EMBL" id="JAHHUM010002665">
    <property type="protein sequence ID" value="KAK5601559.1"/>
    <property type="molecule type" value="Genomic_DNA"/>
</dbReference>
<keyword evidence="9 11" id="KW-1015">Disulfide bond</keyword>
<dbReference type="SUPFAM" id="SSF57424">
    <property type="entry name" value="LDL receptor-like module"/>
    <property type="match status" value="3"/>
</dbReference>
<evidence type="ECO:0000259" key="15">
    <source>
        <dbReference type="PROSITE" id="PS01180"/>
    </source>
</evidence>
<dbReference type="Pfam" id="PF01390">
    <property type="entry name" value="SEA"/>
    <property type="match status" value="1"/>
</dbReference>
<dbReference type="PROSITE" id="PS50024">
    <property type="entry name" value="SEA"/>
    <property type="match status" value="1"/>
</dbReference>
<organism evidence="18 19">
    <name type="scientific">Crenichthys baileyi</name>
    <name type="common">White River springfish</name>
    <dbReference type="NCBI Taxonomy" id="28760"/>
    <lineage>
        <taxon>Eukaryota</taxon>
        <taxon>Metazoa</taxon>
        <taxon>Chordata</taxon>
        <taxon>Craniata</taxon>
        <taxon>Vertebrata</taxon>
        <taxon>Euteleostomi</taxon>
        <taxon>Actinopterygii</taxon>
        <taxon>Neopterygii</taxon>
        <taxon>Teleostei</taxon>
        <taxon>Neoteleostei</taxon>
        <taxon>Acanthomorphata</taxon>
        <taxon>Ovalentaria</taxon>
        <taxon>Atherinomorphae</taxon>
        <taxon>Cyprinodontiformes</taxon>
        <taxon>Goodeidae</taxon>
        <taxon>Crenichthys</taxon>
    </lineage>
</organism>
<feature type="domain" description="CUB" evidence="15">
    <location>
        <begin position="362"/>
        <end position="475"/>
    </location>
</feature>
<dbReference type="InterPro" id="IPR033116">
    <property type="entry name" value="TRYPSIN_SER"/>
</dbReference>
<feature type="disulfide bond" evidence="11">
    <location>
        <begin position="534"/>
        <end position="549"/>
    </location>
</feature>
<keyword evidence="4 12" id="KW-0378">Hydrolase</keyword>
<evidence type="ECO:0000256" key="10">
    <source>
        <dbReference type="ARBA" id="ARBA00023180"/>
    </source>
</evidence>
<evidence type="ECO:0000256" key="11">
    <source>
        <dbReference type="PROSITE-ProRule" id="PRU00124"/>
    </source>
</evidence>
<reference evidence="18 19" key="1">
    <citation type="submission" date="2021-06" db="EMBL/GenBank/DDBJ databases">
        <authorList>
            <person name="Palmer J.M."/>
        </authorList>
    </citation>
    <scope>NUCLEOTIDE SEQUENCE [LARGE SCALE GENOMIC DNA]</scope>
    <source>
        <strain evidence="18 19">MEX-2019</strain>
        <tissue evidence="18">Muscle</tissue>
    </source>
</reference>
<evidence type="ECO:0000256" key="13">
    <source>
        <dbReference type="SAM" id="MobiDB-lite"/>
    </source>
</evidence>
<evidence type="ECO:0000256" key="4">
    <source>
        <dbReference type="ARBA" id="ARBA00022801"/>
    </source>
</evidence>
<keyword evidence="7 14" id="KW-1133">Transmembrane helix</keyword>
<evidence type="ECO:0000256" key="12">
    <source>
        <dbReference type="RuleBase" id="RU363034"/>
    </source>
</evidence>